<keyword evidence="2" id="KW-0479">Metal-binding</keyword>
<dbReference type="AlphaFoldDB" id="A0A558AS23"/>
<dbReference type="PANTHER" id="PTHR42796:SF4">
    <property type="entry name" value="FUMARYLACETOACETATE HYDROLASE DOMAIN-CONTAINING PROTEIN 2A"/>
    <property type="match status" value="1"/>
</dbReference>
<gene>
    <name evidence="4" type="ORF">FO441_11255</name>
</gene>
<dbReference type="RefSeq" id="WP_145290148.1">
    <property type="nucleotide sequence ID" value="NZ_VMSJ01000005.1"/>
</dbReference>
<evidence type="ECO:0000313" key="4">
    <source>
        <dbReference type="EMBL" id="TVT27069.1"/>
    </source>
</evidence>
<dbReference type="InterPro" id="IPR011234">
    <property type="entry name" value="Fumarylacetoacetase-like_C"/>
</dbReference>
<protein>
    <submittedName>
        <fullName evidence="4">Fumarylacetoacetate hydrolase family protein</fullName>
    </submittedName>
</protein>
<dbReference type="SUPFAM" id="SSF56529">
    <property type="entry name" value="FAH"/>
    <property type="match status" value="1"/>
</dbReference>
<accession>A0A558AS23</accession>
<comment type="similarity">
    <text evidence="1">Belongs to the FAH family.</text>
</comment>
<comment type="caution">
    <text evidence="4">The sequence shown here is derived from an EMBL/GenBank/DDBJ whole genome shotgun (WGS) entry which is preliminary data.</text>
</comment>
<dbReference type="Gene3D" id="3.90.850.10">
    <property type="entry name" value="Fumarylacetoacetase-like, C-terminal domain"/>
    <property type="match status" value="1"/>
</dbReference>
<dbReference type="InterPro" id="IPR036663">
    <property type="entry name" value="Fumarylacetoacetase_C_sf"/>
</dbReference>
<dbReference type="Pfam" id="PF01557">
    <property type="entry name" value="FAA_hydrolase"/>
    <property type="match status" value="1"/>
</dbReference>
<dbReference type="PANTHER" id="PTHR42796">
    <property type="entry name" value="FUMARYLACETOACETATE HYDROLASE DOMAIN-CONTAINING PROTEIN 2A-RELATED"/>
    <property type="match status" value="1"/>
</dbReference>
<feature type="domain" description="Fumarylacetoacetase-like C-terminal" evidence="3">
    <location>
        <begin position="74"/>
        <end position="279"/>
    </location>
</feature>
<dbReference type="GO" id="GO:0046872">
    <property type="term" value="F:metal ion binding"/>
    <property type="evidence" value="ECO:0007669"/>
    <property type="project" value="UniProtKB-KW"/>
</dbReference>
<dbReference type="FunFam" id="3.90.850.10:FF:000002">
    <property type="entry name" value="2-hydroxyhepta-2,4-diene-1,7-dioate isomerase"/>
    <property type="match status" value="1"/>
</dbReference>
<organism evidence="4 5">
    <name type="scientific">Salinicoccus cyprini</name>
    <dbReference type="NCBI Taxonomy" id="2493691"/>
    <lineage>
        <taxon>Bacteria</taxon>
        <taxon>Bacillati</taxon>
        <taxon>Bacillota</taxon>
        <taxon>Bacilli</taxon>
        <taxon>Bacillales</taxon>
        <taxon>Staphylococcaceae</taxon>
        <taxon>Salinicoccus</taxon>
    </lineage>
</organism>
<reference evidence="4 5" key="1">
    <citation type="submission" date="2019-07" db="EMBL/GenBank/DDBJ databases">
        <title>Salinicoccus cyprini sp. nov., isolated from gastro-intestinal tract of mirror carp, Cyprinus carpio var. specularis, collected from Gobind Sagar Reservoir, Himachal Pradesh, India.</title>
        <authorList>
            <person name="Talwar C."/>
            <person name="Singh A.K."/>
            <person name="Lal R."/>
            <person name="Negi R.K."/>
        </authorList>
    </citation>
    <scope>NUCLEOTIDE SEQUENCE [LARGE SCALE GENOMIC DNA]</scope>
    <source>
        <strain evidence="4 5">CT19</strain>
    </source>
</reference>
<evidence type="ECO:0000256" key="1">
    <source>
        <dbReference type="ARBA" id="ARBA00010211"/>
    </source>
</evidence>
<dbReference type="OrthoDB" id="9805307at2"/>
<name>A0A558AS23_9STAP</name>
<evidence type="ECO:0000256" key="2">
    <source>
        <dbReference type="ARBA" id="ARBA00022723"/>
    </source>
</evidence>
<evidence type="ECO:0000313" key="5">
    <source>
        <dbReference type="Proteomes" id="UP000315103"/>
    </source>
</evidence>
<sequence length="283" mass="31599">MKLLTFYSEGQLKPGVLTDRGILDISGSYPTMIEAIERYRGLDEFLEFALEEESDFFLEPRHAALGPAIDCAEKIICVGLNYRKHAEESGMPAPDYPILFSKYRNSLSGSGEAVGIPLEAEQVDYEAELAIVIGKEAKNITEEEAEDYIFGYCAANDLSERSFQFRSGQWLLGKSLDGFCPLGPYIVTADEIEDPNKLRIRLSVNGEVRQDSNTNDMIFKCETLVSYISHYMTLKPGDIILTGTPEGVALGYPEDNRPWLRDGDVVTVEIEDLGSLITHMEDE</sequence>
<dbReference type="InterPro" id="IPR051121">
    <property type="entry name" value="FAH"/>
</dbReference>
<dbReference type="Proteomes" id="UP000315103">
    <property type="component" value="Unassembled WGS sequence"/>
</dbReference>
<proteinExistence type="inferred from homology"/>
<dbReference type="GO" id="GO:0019752">
    <property type="term" value="P:carboxylic acid metabolic process"/>
    <property type="evidence" value="ECO:0007669"/>
    <property type="project" value="UniProtKB-ARBA"/>
</dbReference>
<dbReference type="GO" id="GO:0016853">
    <property type="term" value="F:isomerase activity"/>
    <property type="evidence" value="ECO:0007669"/>
    <property type="project" value="UniProtKB-ARBA"/>
</dbReference>
<dbReference type="GO" id="GO:0016787">
    <property type="term" value="F:hydrolase activity"/>
    <property type="evidence" value="ECO:0007669"/>
    <property type="project" value="UniProtKB-KW"/>
</dbReference>
<keyword evidence="5" id="KW-1185">Reference proteome</keyword>
<evidence type="ECO:0000259" key="3">
    <source>
        <dbReference type="Pfam" id="PF01557"/>
    </source>
</evidence>
<keyword evidence="4" id="KW-0378">Hydrolase</keyword>
<dbReference type="EMBL" id="VMSJ01000005">
    <property type="protein sequence ID" value="TVT27069.1"/>
    <property type="molecule type" value="Genomic_DNA"/>
</dbReference>